<dbReference type="GO" id="GO:0016811">
    <property type="term" value="F:hydrolase activity, acting on carbon-nitrogen (but not peptide) bonds, in linear amides"/>
    <property type="evidence" value="ECO:0007669"/>
    <property type="project" value="TreeGrafter"/>
</dbReference>
<protein>
    <recommendedName>
        <fullName evidence="6">Creatininase family protein</fullName>
    </recommendedName>
</protein>
<keyword evidence="2" id="KW-0479">Metal-binding</keyword>
<dbReference type="SUPFAM" id="SSF102215">
    <property type="entry name" value="Creatininase"/>
    <property type="match status" value="1"/>
</dbReference>
<proteinExistence type="predicted"/>
<keyword evidence="4" id="KW-0862">Zinc</keyword>
<sequence>MKLTDLKWPDVDVLDRDVPVVMPIAAHEQHGRHMPLHTDSLLLGEVVRRVEEQMGDDALFAPLTWLGNSHHHMDFPGTLSAEPRVYLDLLNGLM</sequence>
<reference evidence="5" key="1">
    <citation type="submission" date="2018-05" db="EMBL/GenBank/DDBJ databases">
        <authorList>
            <person name="Lanie J.A."/>
            <person name="Ng W.-L."/>
            <person name="Kazmierczak K.M."/>
            <person name="Andrzejewski T.M."/>
            <person name="Davidsen T.M."/>
            <person name="Wayne K.J."/>
            <person name="Tettelin H."/>
            <person name="Glass J.I."/>
            <person name="Rusch D."/>
            <person name="Podicherti R."/>
            <person name="Tsui H.-C.T."/>
            <person name="Winkler M.E."/>
        </authorList>
    </citation>
    <scope>NUCLEOTIDE SEQUENCE</scope>
</reference>
<dbReference type="InterPro" id="IPR003785">
    <property type="entry name" value="Creatininase/forma_Hydrolase"/>
</dbReference>
<dbReference type="Gene3D" id="3.40.50.10310">
    <property type="entry name" value="Creatininase"/>
    <property type="match status" value="1"/>
</dbReference>
<accession>A0A382T3R6</accession>
<dbReference type="Pfam" id="PF02633">
    <property type="entry name" value="Creatininase"/>
    <property type="match status" value="1"/>
</dbReference>
<evidence type="ECO:0008006" key="6">
    <source>
        <dbReference type="Google" id="ProtNLM"/>
    </source>
</evidence>
<dbReference type="AlphaFoldDB" id="A0A382T3R6"/>
<evidence type="ECO:0000256" key="4">
    <source>
        <dbReference type="ARBA" id="ARBA00022833"/>
    </source>
</evidence>
<name>A0A382T3R6_9ZZZZ</name>
<evidence type="ECO:0000256" key="1">
    <source>
        <dbReference type="ARBA" id="ARBA00001947"/>
    </source>
</evidence>
<dbReference type="PANTHER" id="PTHR35005">
    <property type="entry name" value="3-DEHYDRO-SCYLLO-INOSOSE HYDROLASE"/>
    <property type="match status" value="1"/>
</dbReference>
<evidence type="ECO:0000256" key="3">
    <source>
        <dbReference type="ARBA" id="ARBA00022801"/>
    </source>
</evidence>
<comment type="cofactor">
    <cofactor evidence="1">
        <name>Zn(2+)</name>
        <dbReference type="ChEBI" id="CHEBI:29105"/>
    </cofactor>
</comment>
<feature type="non-terminal residue" evidence="5">
    <location>
        <position position="94"/>
    </location>
</feature>
<dbReference type="GO" id="GO:0009231">
    <property type="term" value="P:riboflavin biosynthetic process"/>
    <property type="evidence" value="ECO:0007669"/>
    <property type="project" value="TreeGrafter"/>
</dbReference>
<keyword evidence="3" id="KW-0378">Hydrolase</keyword>
<evidence type="ECO:0000256" key="2">
    <source>
        <dbReference type="ARBA" id="ARBA00022723"/>
    </source>
</evidence>
<dbReference type="PANTHER" id="PTHR35005:SF1">
    <property type="entry name" value="2-AMINO-5-FORMYLAMINO-6-RIBOSYLAMINOPYRIMIDIN-4(3H)-ONE 5'-MONOPHOSPHATE DEFORMYLASE"/>
    <property type="match status" value="1"/>
</dbReference>
<dbReference type="InterPro" id="IPR024087">
    <property type="entry name" value="Creatininase-like_sf"/>
</dbReference>
<organism evidence="5">
    <name type="scientific">marine metagenome</name>
    <dbReference type="NCBI Taxonomy" id="408172"/>
    <lineage>
        <taxon>unclassified sequences</taxon>
        <taxon>metagenomes</taxon>
        <taxon>ecological metagenomes</taxon>
    </lineage>
</organism>
<dbReference type="GO" id="GO:0046872">
    <property type="term" value="F:metal ion binding"/>
    <property type="evidence" value="ECO:0007669"/>
    <property type="project" value="UniProtKB-KW"/>
</dbReference>
<evidence type="ECO:0000313" key="5">
    <source>
        <dbReference type="EMBL" id="SVD16804.1"/>
    </source>
</evidence>
<gene>
    <name evidence="5" type="ORF">METZ01_LOCUS369658</name>
</gene>
<dbReference type="EMBL" id="UINC01133712">
    <property type="protein sequence ID" value="SVD16804.1"/>
    <property type="molecule type" value="Genomic_DNA"/>
</dbReference>